<feature type="region of interest" description="Disordered" evidence="1">
    <location>
        <begin position="1"/>
        <end position="65"/>
    </location>
</feature>
<keyword evidence="2" id="KW-1133">Transmembrane helix</keyword>
<dbReference type="OrthoDB" id="3061050at2759"/>
<dbReference type="VEuPathDB" id="FungiDB:PC9H_010642"/>
<feature type="compositionally biased region" description="Pro residues" evidence="1">
    <location>
        <begin position="13"/>
        <end position="23"/>
    </location>
</feature>
<keyword evidence="2" id="KW-0472">Membrane</keyword>
<evidence type="ECO:0000313" key="3">
    <source>
        <dbReference type="EMBL" id="KAF7422486.1"/>
    </source>
</evidence>
<comment type="caution">
    <text evidence="3">The sequence shown here is derived from an EMBL/GenBank/DDBJ whole genome shotgun (WGS) entry which is preliminary data.</text>
</comment>
<feature type="compositionally biased region" description="Polar residues" evidence="1">
    <location>
        <begin position="52"/>
        <end position="65"/>
    </location>
</feature>
<dbReference type="RefSeq" id="XP_036627518.1">
    <property type="nucleotide sequence ID" value="XM_036780135.1"/>
</dbReference>
<protein>
    <submittedName>
        <fullName evidence="3">Uncharacterized protein</fullName>
    </submittedName>
</protein>
<keyword evidence="4" id="KW-1185">Reference proteome</keyword>
<evidence type="ECO:0000256" key="1">
    <source>
        <dbReference type="SAM" id="MobiDB-lite"/>
    </source>
</evidence>
<dbReference type="Proteomes" id="UP000623687">
    <property type="component" value="Unassembled WGS sequence"/>
</dbReference>
<evidence type="ECO:0000256" key="2">
    <source>
        <dbReference type="SAM" id="Phobius"/>
    </source>
</evidence>
<keyword evidence="2" id="KW-0812">Transmembrane</keyword>
<accession>A0A8H7DM63</accession>
<dbReference type="GeneID" id="59380460"/>
<reference evidence="3" key="1">
    <citation type="submission" date="2019-07" db="EMBL/GenBank/DDBJ databases">
        <authorList>
            <person name="Palmer J.M."/>
        </authorList>
    </citation>
    <scope>NUCLEOTIDE SEQUENCE</scope>
    <source>
        <strain evidence="3">PC9</strain>
    </source>
</reference>
<feature type="compositionally biased region" description="Low complexity" evidence="1">
    <location>
        <begin position="24"/>
        <end position="44"/>
    </location>
</feature>
<dbReference type="AlphaFoldDB" id="A0A8H7DM63"/>
<feature type="transmembrane region" description="Helical" evidence="2">
    <location>
        <begin position="110"/>
        <end position="135"/>
    </location>
</feature>
<evidence type="ECO:0000313" key="4">
    <source>
        <dbReference type="Proteomes" id="UP000623687"/>
    </source>
</evidence>
<sequence length="161" mass="16886">MADFSTAHAQLPLSPPLGLPLAPPVSSTLPTAASSSLSPLPLKSKLPRDSDGSTTVPPHRASTSAQTINITTLNVTYGDHYGGAIHNGCIGGRRNENYFDPPSYAPPPPLLIAVDSAALGLAFGVAGIAAVLMLLRHWGCASRAKDRDDRKRREEGDGEHD</sequence>
<organism evidence="3 4">
    <name type="scientific">Pleurotus ostreatus</name>
    <name type="common">Oyster mushroom</name>
    <name type="synonym">White-rot fungus</name>
    <dbReference type="NCBI Taxonomy" id="5322"/>
    <lineage>
        <taxon>Eukaryota</taxon>
        <taxon>Fungi</taxon>
        <taxon>Dikarya</taxon>
        <taxon>Basidiomycota</taxon>
        <taxon>Agaricomycotina</taxon>
        <taxon>Agaricomycetes</taxon>
        <taxon>Agaricomycetidae</taxon>
        <taxon>Agaricales</taxon>
        <taxon>Pleurotineae</taxon>
        <taxon>Pleurotaceae</taxon>
        <taxon>Pleurotus</taxon>
    </lineage>
</organism>
<dbReference type="EMBL" id="JACETU010000008">
    <property type="protein sequence ID" value="KAF7422486.1"/>
    <property type="molecule type" value="Genomic_DNA"/>
</dbReference>
<gene>
    <name evidence="3" type="ORF">PC9H_010642</name>
</gene>
<name>A0A8H7DM63_PLEOS</name>
<proteinExistence type="predicted"/>